<dbReference type="InterPro" id="IPR004358">
    <property type="entry name" value="Sig_transdc_His_kin-like_C"/>
</dbReference>
<comment type="caution">
    <text evidence="5">The sequence shown here is derived from an EMBL/GenBank/DDBJ whole genome shotgun (WGS) entry which is preliminary data.</text>
</comment>
<evidence type="ECO:0000259" key="4">
    <source>
        <dbReference type="Pfam" id="PF02518"/>
    </source>
</evidence>
<dbReference type="PRINTS" id="PR00344">
    <property type="entry name" value="BCTRLSENSOR"/>
</dbReference>
<evidence type="ECO:0000313" key="6">
    <source>
        <dbReference type="Proteomes" id="UP000660339"/>
    </source>
</evidence>
<dbReference type="InterPro" id="IPR036890">
    <property type="entry name" value="HATPase_C_sf"/>
</dbReference>
<evidence type="ECO:0000256" key="3">
    <source>
        <dbReference type="ARBA" id="ARBA00023012"/>
    </source>
</evidence>
<dbReference type="GO" id="GO:0004673">
    <property type="term" value="F:protein histidine kinase activity"/>
    <property type="evidence" value="ECO:0007669"/>
    <property type="project" value="UniProtKB-EC"/>
</dbReference>
<dbReference type="EC" id="2.7.13.3" evidence="2"/>
<reference evidence="5" key="1">
    <citation type="submission" date="2021-01" db="EMBL/GenBank/DDBJ databases">
        <title>Whole genome shotgun sequence of Catellatospora methionotrophica NBRC 14553.</title>
        <authorList>
            <person name="Komaki H."/>
            <person name="Tamura T."/>
        </authorList>
    </citation>
    <scope>NUCLEOTIDE SEQUENCE</scope>
    <source>
        <strain evidence="5">NBRC 14553</strain>
    </source>
</reference>
<protein>
    <recommendedName>
        <fullName evidence="2">histidine kinase</fullName>
        <ecNumber evidence="2">2.7.13.3</ecNumber>
    </recommendedName>
</protein>
<sequence length="77" mass="8217">MCKVPFLSWTRRARDAAVGVEERLQVEDAAGVPEGSHRGFGQFPAIARQIAVDHGGTIGLVSEPGRGTTFTIRLPAT</sequence>
<dbReference type="SUPFAM" id="SSF55874">
    <property type="entry name" value="ATPase domain of HSP90 chaperone/DNA topoisomerase II/histidine kinase"/>
    <property type="match status" value="1"/>
</dbReference>
<dbReference type="GO" id="GO:0000160">
    <property type="term" value="P:phosphorelay signal transduction system"/>
    <property type="evidence" value="ECO:0007669"/>
    <property type="project" value="UniProtKB-KW"/>
</dbReference>
<evidence type="ECO:0000256" key="2">
    <source>
        <dbReference type="ARBA" id="ARBA00012438"/>
    </source>
</evidence>
<accession>A0A8J3LUI7</accession>
<evidence type="ECO:0000256" key="1">
    <source>
        <dbReference type="ARBA" id="ARBA00000085"/>
    </source>
</evidence>
<proteinExistence type="predicted"/>
<comment type="catalytic activity">
    <reaction evidence="1">
        <text>ATP + protein L-histidine = ADP + protein N-phospho-L-histidine.</text>
        <dbReference type="EC" id="2.7.13.3"/>
    </reaction>
</comment>
<evidence type="ECO:0000313" key="5">
    <source>
        <dbReference type="EMBL" id="GIG19080.1"/>
    </source>
</evidence>
<keyword evidence="3" id="KW-0902">Two-component regulatory system</keyword>
<organism evidence="5 6">
    <name type="scientific">Catellatospora methionotrophica</name>
    <dbReference type="NCBI Taxonomy" id="121620"/>
    <lineage>
        <taxon>Bacteria</taxon>
        <taxon>Bacillati</taxon>
        <taxon>Actinomycetota</taxon>
        <taxon>Actinomycetes</taxon>
        <taxon>Micromonosporales</taxon>
        <taxon>Micromonosporaceae</taxon>
        <taxon>Catellatospora</taxon>
    </lineage>
</organism>
<keyword evidence="6" id="KW-1185">Reference proteome</keyword>
<gene>
    <name evidence="5" type="ORF">Cme02nite_74120</name>
</gene>
<dbReference type="Pfam" id="PF02518">
    <property type="entry name" value="HATPase_c"/>
    <property type="match status" value="1"/>
</dbReference>
<feature type="domain" description="Histidine kinase/HSP90-like ATPase" evidence="4">
    <location>
        <begin position="37"/>
        <end position="76"/>
    </location>
</feature>
<dbReference type="Gene3D" id="3.30.565.10">
    <property type="entry name" value="Histidine kinase-like ATPase, C-terminal domain"/>
    <property type="match status" value="1"/>
</dbReference>
<dbReference type="InterPro" id="IPR003594">
    <property type="entry name" value="HATPase_dom"/>
</dbReference>
<name>A0A8J3LUI7_9ACTN</name>
<dbReference type="EMBL" id="BONJ01000047">
    <property type="protein sequence ID" value="GIG19080.1"/>
    <property type="molecule type" value="Genomic_DNA"/>
</dbReference>
<dbReference type="AlphaFoldDB" id="A0A8J3LUI7"/>
<dbReference type="Proteomes" id="UP000660339">
    <property type="component" value="Unassembled WGS sequence"/>
</dbReference>